<dbReference type="Pfam" id="PF01370">
    <property type="entry name" value="Epimerase"/>
    <property type="match status" value="1"/>
</dbReference>
<dbReference type="SUPFAM" id="SSF51735">
    <property type="entry name" value="NAD(P)-binding Rossmann-fold domains"/>
    <property type="match status" value="1"/>
</dbReference>
<gene>
    <name evidence="2" type="ORF">GCM10025875_06150</name>
</gene>
<evidence type="ECO:0000313" key="2">
    <source>
        <dbReference type="EMBL" id="GMA30623.1"/>
    </source>
</evidence>
<dbReference type="CDD" id="cd08946">
    <property type="entry name" value="SDR_e"/>
    <property type="match status" value="1"/>
</dbReference>
<dbReference type="PANTHER" id="PTHR43245:SF13">
    <property type="entry name" value="UDP-D-APIOSE_UDP-D-XYLOSE SYNTHASE 2"/>
    <property type="match status" value="1"/>
</dbReference>
<dbReference type="InterPro" id="IPR050177">
    <property type="entry name" value="Lipid_A_modif_metabolic_enz"/>
</dbReference>
<feature type="domain" description="NAD-dependent epimerase/dehydratase" evidence="1">
    <location>
        <begin position="11"/>
        <end position="221"/>
    </location>
</feature>
<dbReference type="AlphaFoldDB" id="A0AA37UP99"/>
<sequence length="344" mass="36148">MPRDAVTRSSLVVGSRGLLGRSLVAELRGRGDDVATVSVPWSDEEAAGEELARALERLVATASDDVAVWWCAGAGVTATPQHVLDAELRTLERFVDDVRRIVGGASARRRTLFYSSSAGGVFAGSQEPPFTELTTPAPLAPYGHAKLRAEAMVSSLADAGIGVAIGRLANIYGPGQDLAKPQGLISQLCLAHHTARPINVYVSLDTLRDYIFVDDAARLCADLGDAASPRSGTSAMPPVAADEASKGDADAGGAVVGAAVVKIIASGRAASIGALIADMRRLFKRRVPVVLAASPYARQQARDLRLRSVVLPEIDQQPLVTLINGIDRVNEDIGAQFRAGVLDR</sequence>
<dbReference type="EMBL" id="BSUM01000001">
    <property type="protein sequence ID" value="GMA30623.1"/>
    <property type="molecule type" value="Genomic_DNA"/>
</dbReference>
<reference evidence="2" key="1">
    <citation type="journal article" date="2014" name="Int. J. Syst. Evol. Microbiol.">
        <title>Complete genome sequence of Corynebacterium casei LMG S-19264T (=DSM 44701T), isolated from a smear-ripened cheese.</title>
        <authorList>
            <consortium name="US DOE Joint Genome Institute (JGI-PGF)"/>
            <person name="Walter F."/>
            <person name="Albersmeier A."/>
            <person name="Kalinowski J."/>
            <person name="Ruckert C."/>
        </authorList>
    </citation>
    <scope>NUCLEOTIDE SEQUENCE</scope>
    <source>
        <strain evidence="2">NBRC 112290</strain>
    </source>
</reference>
<accession>A0AA37UP99</accession>
<dbReference type="InterPro" id="IPR036291">
    <property type="entry name" value="NAD(P)-bd_dom_sf"/>
</dbReference>
<dbReference type="Proteomes" id="UP001157161">
    <property type="component" value="Unassembled WGS sequence"/>
</dbReference>
<reference evidence="2" key="2">
    <citation type="submission" date="2023-02" db="EMBL/GenBank/DDBJ databases">
        <authorList>
            <person name="Sun Q."/>
            <person name="Mori K."/>
        </authorList>
    </citation>
    <scope>NUCLEOTIDE SEQUENCE</scope>
    <source>
        <strain evidence="2">NBRC 112290</strain>
    </source>
</reference>
<keyword evidence="3" id="KW-1185">Reference proteome</keyword>
<comment type="caution">
    <text evidence="2">The sequence shown here is derived from an EMBL/GenBank/DDBJ whole genome shotgun (WGS) entry which is preliminary data.</text>
</comment>
<proteinExistence type="predicted"/>
<organism evidence="2 3">
    <name type="scientific">Litorihabitans aurantiacus</name>
    <dbReference type="NCBI Taxonomy" id="1930061"/>
    <lineage>
        <taxon>Bacteria</taxon>
        <taxon>Bacillati</taxon>
        <taxon>Actinomycetota</taxon>
        <taxon>Actinomycetes</taxon>
        <taxon>Micrococcales</taxon>
        <taxon>Beutenbergiaceae</taxon>
        <taxon>Litorihabitans</taxon>
    </lineage>
</organism>
<dbReference type="InterPro" id="IPR001509">
    <property type="entry name" value="Epimerase_deHydtase"/>
</dbReference>
<evidence type="ECO:0000259" key="1">
    <source>
        <dbReference type="Pfam" id="PF01370"/>
    </source>
</evidence>
<protein>
    <recommendedName>
        <fullName evidence="1">NAD-dependent epimerase/dehydratase domain-containing protein</fullName>
    </recommendedName>
</protein>
<dbReference type="PANTHER" id="PTHR43245">
    <property type="entry name" value="BIFUNCTIONAL POLYMYXIN RESISTANCE PROTEIN ARNA"/>
    <property type="match status" value="1"/>
</dbReference>
<dbReference type="Gene3D" id="3.40.50.720">
    <property type="entry name" value="NAD(P)-binding Rossmann-like Domain"/>
    <property type="match status" value="1"/>
</dbReference>
<name>A0AA37UP99_9MICO</name>
<evidence type="ECO:0000313" key="3">
    <source>
        <dbReference type="Proteomes" id="UP001157161"/>
    </source>
</evidence>